<feature type="domain" description="Inosine/uridine-preferring nucleoside hydrolase" evidence="3">
    <location>
        <begin position="5"/>
        <end position="302"/>
    </location>
</feature>
<dbReference type="AlphaFoldDB" id="A0A329R3N9"/>
<keyword evidence="5" id="KW-1185">Reference proteome</keyword>
<reference evidence="4 5" key="1">
    <citation type="submission" date="2018-06" db="EMBL/GenBank/DDBJ databases">
        <title>Phytoactinopolyspora halophila sp. nov., a novel halophilic actinomycete isolated from a saline soil in China.</title>
        <authorList>
            <person name="Tang S.-K."/>
        </authorList>
    </citation>
    <scope>NUCLEOTIDE SEQUENCE [LARGE SCALE GENOMIC DNA]</scope>
    <source>
        <strain evidence="4 5">YIM 96934</strain>
    </source>
</reference>
<dbReference type="GO" id="GO:0016799">
    <property type="term" value="F:hydrolase activity, hydrolyzing N-glycosyl compounds"/>
    <property type="evidence" value="ECO:0007669"/>
    <property type="project" value="InterPro"/>
</dbReference>
<dbReference type="EMBL" id="QMIG01000003">
    <property type="protein sequence ID" value="RAW17608.1"/>
    <property type="molecule type" value="Genomic_DNA"/>
</dbReference>
<dbReference type="RefSeq" id="WP_112257426.1">
    <property type="nucleotide sequence ID" value="NZ_QMIG01000003.1"/>
</dbReference>
<dbReference type="InterPro" id="IPR001910">
    <property type="entry name" value="Inosine/uridine_hydrolase_dom"/>
</dbReference>
<dbReference type="Proteomes" id="UP000250462">
    <property type="component" value="Unassembled WGS sequence"/>
</dbReference>
<evidence type="ECO:0000259" key="3">
    <source>
        <dbReference type="Pfam" id="PF01156"/>
    </source>
</evidence>
<dbReference type="PANTHER" id="PTHR46190">
    <property type="entry name" value="SI:CH211-201H21.5-RELATED"/>
    <property type="match status" value="1"/>
</dbReference>
<keyword evidence="1 4" id="KW-0378">Hydrolase</keyword>
<dbReference type="PANTHER" id="PTHR46190:SF1">
    <property type="entry name" value="SI:CH211-201H21.5"/>
    <property type="match status" value="1"/>
</dbReference>
<dbReference type="PROSITE" id="PS01247">
    <property type="entry name" value="IUNH"/>
    <property type="match status" value="1"/>
</dbReference>
<evidence type="ECO:0000256" key="2">
    <source>
        <dbReference type="ARBA" id="ARBA00023295"/>
    </source>
</evidence>
<dbReference type="SUPFAM" id="SSF53590">
    <property type="entry name" value="Nucleoside hydrolase"/>
    <property type="match status" value="1"/>
</dbReference>
<protein>
    <submittedName>
        <fullName evidence="4">Nucleoside hydrolase</fullName>
    </submittedName>
</protein>
<gene>
    <name evidence="4" type="ORF">DPM12_06390</name>
</gene>
<evidence type="ECO:0000313" key="5">
    <source>
        <dbReference type="Proteomes" id="UP000250462"/>
    </source>
</evidence>
<dbReference type="InterPro" id="IPR052775">
    <property type="entry name" value="IUN_hydrolase"/>
</dbReference>
<name>A0A329R3N9_9ACTN</name>
<evidence type="ECO:0000256" key="1">
    <source>
        <dbReference type="ARBA" id="ARBA00022801"/>
    </source>
</evidence>
<dbReference type="InterPro" id="IPR036452">
    <property type="entry name" value="Ribo_hydro-like"/>
</dbReference>
<dbReference type="Gene3D" id="3.90.245.10">
    <property type="entry name" value="Ribonucleoside hydrolase-like"/>
    <property type="match status" value="1"/>
</dbReference>
<dbReference type="InterPro" id="IPR015910">
    <property type="entry name" value="I/U_nuclsd_hydro_CS"/>
</dbReference>
<proteinExistence type="predicted"/>
<accession>A0A329R3N9</accession>
<evidence type="ECO:0000313" key="4">
    <source>
        <dbReference type="EMBL" id="RAW17608.1"/>
    </source>
</evidence>
<dbReference type="OrthoDB" id="9797882at2"/>
<dbReference type="Pfam" id="PF01156">
    <property type="entry name" value="IU_nuc_hydro"/>
    <property type="match status" value="1"/>
</dbReference>
<comment type="caution">
    <text evidence="4">The sequence shown here is derived from an EMBL/GenBank/DDBJ whole genome shotgun (WGS) entry which is preliminary data.</text>
</comment>
<organism evidence="4 5">
    <name type="scientific">Phytoactinopolyspora halophila</name>
    <dbReference type="NCBI Taxonomy" id="1981511"/>
    <lineage>
        <taxon>Bacteria</taxon>
        <taxon>Bacillati</taxon>
        <taxon>Actinomycetota</taxon>
        <taxon>Actinomycetes</taxon>
        <taxon>Jiangellales</taxon>
        <taxon>Jiangellaceae</taxon>
        <taxon>Phytoactinopolyspora</taxon>
    </lineage>
</organism>
<sequence length="316" mass="33703">MLELLVDTDTGSDDAVALLLAALNEDTELTAVTTVAGNVPVPLATRNALLTLELAGRGQVPVYQGCERPIVRPLHTATAVHGDDGMGDLGLPEPAGSARPGHAIDVLLDRARSRPGELTLVTLGPLTNLAAAVLRDRALLTRFRHVYCMIGAPDAVGNMSATAEFNAWADPEAAHVVAEAAAPELVTWIGWDVSRRDAVMTPDDQHALRELDTPLAKFTQRINRKVAEWAATVTGLDGYDLPDPVAMAGVLRPDLVIETEPAHVRVALGDEARGQTAPDRRLDAPAANVTLIRRVDGKGFKELLFDTLAKRVEDAP</sequence>
<keyword evidence="2" id="KW-0326">Glycosidase</keyword>